<dbReference type="Proteomes" id="UP000265520">
    <property type="component" value="Unassembled WGS sequence"/>
</dbReference>
<dbReference type="PANTHER" id="PTHR47074">
    <property type="entry name" value="BNAC02G40300D PROTEIN"/>
    <property type="match status" value="1"/>
</dbReference>
<proteinExistence type="predicted"/>
<dbReference type="InterPro" id="IPR002156">
    <property type="entry name" value="RNaseH_domain"/>
</dbReference>
<dbReference type="EMBL" id="LXQA010462167">
    <property type="protein sequence ID" value="MCI53373.1"/>
    <property type="molecule type" value="Genomic_DNA"/>
</dbReference>
<feature type="domain" description="RNase H type-1" evidence="1">
    <location>
        <begin position="20"/>
        <end position="63"/>
    </location>
</feature>
<organism evidence="2 3">
    <name type="scientific">Trifolium medium</name>
    <dbReference type="NCBI Taxonomy" id="97028"/>
    <lineage>
        <taxon>Eukaryota</taxon>
        <taxon>Viridiplantae</taxon>
        <taxon>Streptophyta</taxon>
        <taxon>Embryophyta</taxon>
        <taxon>Tracheophyta</taxon>
        <taxon>Spermatophyta</taxon>
        <taxon>Magnoliopsida</taxon>
        <taxon>eudicotyledons</taxon>
        <taxon>Gunneridae</taxon>
        <taxon>Pentapetalae</taxon>
        <taxon>rosids</taxon>
        <taxon>fabids</taxon>
        <taxon>Fabales</taxon>
        <taxon>Fabaceae</taxon>
        <taxon>Papilionoideae</taxon>
        <taxon>50 kb inversion clade</taxon>
        <taxon>NPAAA clade</taxon>
        <taxon>Hologalegina</taxon>
        <taxon>IRL clade</taxon>
        <taxon>Trifolieae</taxon>
        <taxon>Trifolium</taxon>
    </lineage>
</organism>
<evidence type="ECO:0000313" key="3">
    <source>
        <dbReference type="Proteomes" id="UP000265520"/>
    </source>
</evidence>
<comment type="caution">
    <text evidence="2">The sequence shown here is derived from an EMBL/GenBank/DDBJ whole genome shotgun (WGS) entry which is preliminary data.</text>
</comment>
<dbReference type="PANTHER" id="PTHR47074:SF11">
    <property type="entry name" value="REVERSE TRANSCRIPTASE-LIKE PROTEIN"/>
    <property type="match status" value="1"/>
</dbReference>
<accession>A0A392SX27</accession>
<feature type="non-terminal residue" evidence="2">
    <location>
        <position position="1"/>
    </location>
</feature>
<evidence type="ECO:0000313" key="2">
    <source>
        <dbReference type="EMBL" id="MCI53373.1"/>
    </source>
</evidence>
<evidence type="ECO:0000259" key="1">
    <source>
        <dbReference type="Pfam" id="PF13456"/>
    </source>
</evidence>
<dbReference type="GO" id="GO:0003676">
    <property type="term" value="F:nucleic acid binding"/>
    <property type="evidence" value="ECO:0007669"/>
    <property type="project" value="InterPro"/>
</dbReference>
<name>A0A392SX27_9FABA</name>
<dbReference type="GO" id="GO:0004523">
    <property type="term" value="F:RNA-DNA hybrid ribonuclease activity"/>
    <property type="evidence" value="ECO:0007669"/>
    <property type="project" value="InterPro"/>
</dbReference>
<reference evidence="2 3" key="1">
    <citation type="journal article" date="2018" name="Front. Plant Sci.">
        <title>Red Clover (Trifolium pratense) and Zigzag Clover (T. medium) - A Picture of Genomic Similarities and Differences.</title>
        <authorList>
            <person name="Dluhosova J."/>
            <person name="Istvanek J."/>
            <person name="Nedelnik J."/>
            <person name="Repkova J."/>
        </authorList>
    </citation>
    <scope>NUCLEOTIDE SEQUENCE [LARGE SCALE GENOMIC DNA]</scope>
    <source>
        <strain evidence="3">cv. 10/8</strain>
        <tissue evidence="2">Leaf</tissue>
    </source>
</reference>
<dbReference type="InterPro" id="IPR052929">
    <property type="entry name" value="RNase_H-like_EbsB-rel"/>
</dbReference>
<dbReference type="AlphaFoldDB" id="A0A392SX27"/>
<keyword evidence="3" id="KW-1185">Reference proteome</keyword>
<dbReference type="Pfam" id="PF13456">
    <property type="entry name" value="RVT_3"/>
    <property type="match status" value="1"/>
</dbReference>
<protein>
    <recommendedName>
        <fullName evidence="1">RNase H type-1 domain-containing protein</fullName>
    </recommendedName>
</protein>
<sequence length="71" mass="7901">GACCWTWHWTPPREGYLKCNVDASFFAKADATGSGWCLRDHQGRFILAGSNVNHGTRSTVEGEIMTKGSYY</sequence>